<dbReference type="PANTHER" id="PTHR12290">
    <property type="entry name" value="CORNICHON-RELATED"/>
    <property type="match status" value="1"/>
</dbReference>
<evidence type="ECO:0000313" key="8">
    <source>
        <dbReference type="JaponicusDB" id="SJAG_02264"/>
    </source>
</evidence>
<sequence>MSFASLVLILGILLNGANLLIQIFFIIMFSDLEMDYINPIDLCNKLNRLVAPELMSHSTMTILFALTGQWMLTILNLPLLIWNVRSVINKTHILDATEIFRQLNRYKRDTFVKIAHYLILFFVLLYCMIKSLIQEE</sequence>
<evidence type="ECO:0000313" key="7">
    <source>
        <dbReference type="EMBL" id="EEB07181.1"/>
    </source>
</evidence>
<dbReference type="AlphaFoldDB" id="B6K200"/>
<reference evidence="7 9" key="1">
    <citation type="journal article" date="2011" name="Science">
        <title>Comparative functional genomics of the fission yeasts.</title>
        <authorList>
            <person name="Rhind N."/>
            <person name="Chen Z."/>
            <person name="Yassour M."/>
            <person name="Thompson D.A."/>
            <person name="Haas B.J."/>
            <person name="Habib N."/>
            <person name="Wapinski I."/>
            <person name="Roy S."/>
            <person name="Lin M.F."/>
            <person name="Heiman D.I."/>
            <person name="Young S.K."/>
            <person name="Furuya K."/>
            <person name="Guo Y."/>
            <person name="Pidoux A."/>
            <person name="Chen H.M."/>
            <person name="Robbertse B."/>
            <person name="Goldberg J.M."/>
            <person name="Aoki K."/>
            <person name="Bayne E.H."/>
            <person name="Berlin A.M."/>
            <person name="Desjardins C.A."/>
            <person name="Dobbs E."/>
            <person name="Dukaj L."/>
            <person name="Fan L."/>
            <person name="FitzGerald M.G."/>
            <person name="French C."/>
            <person name="Gujja S."/>
            <person name="Hansen K."/>
            <person name="Keifenheim D."/>
            <person name="Levin J.Z."/>
            <person name="Mosher R.A."/>
            <person name="Mueller C.A."/>
            <person name="Pfiffner J."/>
            <person name="Priest M."/>
            <person name="Russ C."/>
            <person name="Smialowska A."/>
            <person name="Swoboda P."/>
            <person name="Sykes S.M."/>
            <person name="Vaughn M."/>
            <person name="Vengrova S."/>
            <person name="Yoder R."/>
            <person name="Zeng Q."/>
            <person name="Allshire R."/>
            <person name="Baulcombe D."/>
            <person name="Birren B.W."/>
            <person name="Brown W."/>
            <person name="Ekwall K."/>
            <person name="Kellis M."/>
            <person name="Leatherwood J."/>
            <person name="Levin H."/>
            <person name="Margalit H."/>
            <person name="Martienssen R."/>
            <person name="Nieduszynski C.A."/>
            <person name="Spatafora J.W."/>
            <person name="Friedman N."/>
            <person name="Dalgaard J.Z."/>
            <person name="Baumann P."/>
            <person name="Niki H."/>
            <person name="Regev A."/>
            <person name="Nusbaum C."/>
        </authorList>
    </citation>
    <scope>NUCLEOTIDE SEQUENCE [LARGE SCALE GENOMIC DNA]</scope>
    <source>
        <strain evidence="9">yFS275 / FY16936</strain>
    </source>
</reference>
<keyword evidence="4 6" id="KW-1133">Transmembrane helix</keyword>
<dbReference type="GeneID" id="7049011"/>
<accession>B6K200</accession>
<dbReference type="Proteomes" id="UP000001744">
    <property type="component" value="Unassembled WGS sequence"/>
</dbReference>
<dbReference type="GO" id="GO:0005789">
    <property type="term" value="C:endoplasmic reticulum membrane"/>
    <property type="evidence" value="ECO:0000318"/>
    <property type="project" value="GO_Central"/>
</dbReference>
<dbReference type="SMART" id="SM01398">
    <property type="entry name" value="Cornichon"/>
    <property type="match status" value="1"/>
</dbReference>
<dbReference type="GO" id="GO:0030134">
    <property type="term" value="C:COPII-coated ER to Golgi transport vesicle"/>
    <property type="evidence" value="ECO:0000318"/>
    <property type="project" value="GO_Central"/>
</dbReference>
<dbReference type="VEuPathDB" id="FungiDB:SJAG_02264"/>
<evidence type="ECO:0000256" key="3">
    <source>
        <dbReference type="ARBA" id="ARBA00022692"/>
    </source>
</evidence>
<evidence type="ECO:0000256" key="5">
    <source>
        <dbReference type="ARBA" id="ARBA00023136"/>
    </source>
</evidence>
<organism evidence="7 9">
    <name type="scientific">Schizosaccharomyces japonicus (strain yFS275 / FY16936)</name>
    <name type="common">Fission yeast</name>
    <dbReference type="NCBI Taxonomy" id="402676"/>
    <lineage>
        <taxon>Eukaryota</taxon>
        <taxon>Fungi</taxon>
        <taxon>Dikarya</taxon>
        <taxon>Ascomycota</taxon>
        <taxon>Taphrinomycotina</taxon>
        <taxon>Schizosaccharomycetes</taxon>
        <taxon>Schizosaccharomycetales</taxon>
        <taxon>Schizosaccharomycetaceae</taxon>
        <taxon>Schizosaccharomyces</taxon>
    </lineage>
</organism>
<dbReference type="JaponicusDB" id="SJAG_02264">
    <property type="gene designation" value="erv14"/>
</dbReference>
<feature type="transmembrane region" description="Helical" evidence="6">
    <location>
        <begin position="114"/>
        <end position="133"/>
    </location>
</feature>
<dbReference type="InterPro" id="IPR003377">
    <property type="entry name" value="Cornichon"/>
</dbReference>
<feature type="transmembrane region" description="Helical" evidence="6">
    <location>
        <begin position="7"/>
        <end position="29"/>
    </location>
</feature>
<dbReference type="HOGENOM" id="CLU_112942_0_0_1"/>
<dbReference type="OMA" id="HKKECFI"/>
<name>B6K200_SCHJY</name>
<dbReference type="STRING" id="402676.B6K200"/>
<keyword evidence="9" id="KW-1185">Reference proteome</keyword>
<proteinExistence type="inferred from homology"/>
<dbReference type="RefSeq" id="XP_002173474.1">
    <property type="nucleotide sequence ID" value="XM_002173438.2"/>
</dbReference>
<dbReference type="EMBL" id="KE651166">
    <property type="protein sequence ID" value="EEB07181.1"/>
    <property type="molecule type" value="Genomic_DNA"/>
</dbReference>
<evidence type="ECO:0000256" key="4">
    <source>
        <dbReference type="ARBA" id="ARBA00022989"/>
    </source>
</evidence>
<dbReference type="InterPro" id="IPR033466">
    <property type="entry name" value="Cornichon_conserved"/>
</dbReference>
<evidence type="ECO:0000256" key="1">
    <source>
        <dbReference type="ARBA" id="ARBA00004141"/>
    </source>
</evidence>
<dbReference type="GO" id="GO:0005102">
    <property type="term" value="F:signaling receptor binding"/>
    <property type="evidence" value="ECO:0000318"/>
    <property type="project" value="GO_Central"/>
</dbReference>
<evidence type="ECO:0000256" key="2">
    <source>
        <dbReference type="ARBA" id="ARBA00010095"/>
    </source>
</evidence>
<comment type="similarity">
    <text evidence="2">Belongs to the cornichon family.</text>
</comment>
<keyword evidence="5 6" id="KW-0472">Membrane</keyword>
<dbReference type="PROSITE" id="PS01340">
    <property type="entry name" value="CORNICHON"/>
    <property type="match status" value="1"/>
</dbReference>
<feature type="transmembrane region" description="Helical" evidence="6">
    <location>
        <begin position="62"/>
        <end position="82"/>
    </location>
</feature>
<comment type="subcellular location">
    <subcellularLocation>
        <location evidence="1">Membrane</location>
        <topology evidence="1">Multi-pass membrane protein</topology>
    </subcellularLocation>
</comment>
<protein>
    <submittedName>
        <fullName evidence="7">Cornichon family protein Erv14</fullName>
    </submittedName>
</protein>
<gene>
    <name evidence="8" type="primary">erv14</name>
    <name evidence="7" type="ORF">SJAG_02264</name>
</gene>
<evidence type="ECO:0000313" key="9">
    <source>
        <dbReference type="Proteomes" id="UP000001744"/>
    </source>
</evidence>
<evidence type="ECO:0000256" key="6">
    <source>
        <dbReference type="SAM" id="Phobius"/>
    </source>
</evidence>
<dbReference type="GO" id="GO:0006888">
    <property type="term" value="P:endoplasmic reticulum to Golgi vesicle-mediated transport"/>
    <property type="evidence" value="ECO:0000318"/>
    <property type="project" value="GO_Central"/>
</dbReference>
<keyword evidence="3 6" id="KW-0812">Transmembrane</keyword>
<dbReference type="Pfam" id="PF03311">
    <property type="entry name" value="Cornichon"/>
    <property type="match status" value="1"/>
</dbReference>
<dbReference type="OrthoDB" id="434393at2759"/>
<dbReference type="eggNOG" id="KOG2729">
    <property type="taxonomic scope" value="Eukaryota"/>
</dbReference>